<dbReference type="EMBL" id="CP000237">
    <property type="protein sequence ID" value="ABD46205.1"/>
    <property type="molecule type" value="Genomic_DNA"/>
</dbReference>
<feature type="transmembrane region" description="Helical" evidence="1">
    <location>
        <begin position="311"/>
        <end position="330"/>
    </location>
</feature>
<keyword evidence="3" id="KW-1185">Reference proteome</keyword>
<gene>
    <name evidence="2" type="ordered locus">NSE_0787</name>
</gene>
<keyword evidence="1" id="KW-0812">Transmembrane</keyword>
<dbReference type="Proteomes" id="UP000001942">
    <property type="component" value="Chromosome"/>
</dbReference>
<keyword evidence="1" id="KW-0472">Membrane</keyword>
<evidence type="ECO:0000256" key="1">
    <source>
        <dbReference type="SAM" id="Phobius"/>
    </source>
</evidence>
<dbReference type="KEGG" id="nse:NSE_0787"/>
<organism evidence="2 3">
    <name type="scientific">Ehrlichia sennetsu (strain ATCC VR-367 / Miyayama)</name>
    <name type="common">Neorickettsia sennetsu</name>
    <dbReference type="NCBI Taxonomy" id="222891"/>
    <lineage>
        <taxon>Bacteria</taxon>
        <taxon>Pseudomonadati</taxon>
        <taxon>Pseudomonadota</taxon>
        <taxon>Alphaproteobacteria</taxon>
        <taxon>Rickettsiales</taxon>
        <taxon>Anaplasmataceae</taxon>
        <taxon>Ehrlichia</taxon>
    </lineage>
</organism>
<dbReference type="AlphaFoldDB" id="Q2GCY4"/>
<proteinExistence type="predicted"/>
<sequence>MPLLLFKWAMKRHRLLAVLDKVIIYVSEESITLFETTSEDGNIISCKSVDLQKIAEIVNFSDATCYIIYCPSKPGQRFFTRDFPFISYININSLLKRTILEEECGHYDLCEYFPSSKTANRLFYSFVCSNVNPEVELFINSAGKKCKGIFFPFLEMGEISKNIFGPFNRLQRENVVLVYSPTRTLTVVRLTKEHIPLEIINIKLEQNTPTRIGGEILQKIEDLSLRKSSNIAVIATKTINQIIKGEEKLADMFLLTPYEAAILLKVEKFFREDEERGELLFATNILLGKTKYRTLPRKHALMERQRSKEKGLSVGSLFMFLLIALIVFFGEIKLHNYANKNNIISKEILHLEKVIEKLRLDLDNYDARSKEKIKLYKVFQSPNKSPVDYLRKLENQVSLKKVRIEYDEENVDPEKRITLYVEGNAYVEIAAITEELKKYYTNHCLTLNGKVIAPQ</sequence>
<keyword evidence="1" id="KW-1133">Transmembrane helix</keyword>
<dbReference type="STRING" id="222891.NSE_0787"/>
<evidence type="ECO:0000313" key="3">
    <source>
        <dbReference type="Proteomes" id="UP000001942"/>
    </source>
</evidence>
<protein>
    <submittedName>
        <fullName evidence="2">Uncharacterized protein</fullName>
    </submittedName>
</protein>
<name>Q2GCY4_EHRS3</name>
<reference evidence="2 3" key="1">
    <citation type="journal article" date="2006" name="PLoS Genet.">
        <title>Comparative genomics of emerging human ehrlichiosis agents.</title>
        <authorList>
            <person name="Dunning Hotopp J.C."/>
            <person name="Lin M."/>
            <person name="Madupu R."/>
            <person name="Crabtree J."/>
            <person name="Angiuoli S.V."/>
            <person name="Eisen J.A."/>
            <person name="Seshadri R."/>
            <person name="Ren Q."/>
            <person name="Wu M."/>
            <person name="Utterback T.R."/>
            <person name="Smith S."/>
            <person name="Lewis M."/>
            <person name="Khouri H."/>
            <person name="Zhang C."/>
            <person name="Niu H."/>
            <person name="Lin Q."/>
            <person name="Ohashi N."/>
            <person name="Zhi N."/>
            <person name="Nelson W."/>
            <person name="Brinkac L.M."/>
            <person name="Dodson R.J."/>
            <person name="Rosovitz M.J."/>
            <person name="Sundaram J."/>
            <person name="Daugherty S.C."/>
            <person name="Davidsen T."/>
            <person name="Durkin A.S."/>
            <person name="Gwinn M."/>
            <person name="Haft D.H."/>
            <person name="Selengut J.D."/>
            <person name="Sullivan S.A."/>
            <person name="Zafar N."/>
            <person name="Zhou L."/>
            <person name="Benahmed F."/>
            <person name="Forberger H."/>
            <person name="Halpin R."/>
            <person name="Mulligan S."/>
            <person name="Robinson J."/>
            <person name="White O."/>
            <person name="Rikihisa Y."/>
            <person name="Tettelin H."/>
        </authorList>
    </citation>
    <scope>NUCLEOTIDE SEQUENCE [LARGE SCALE GENOMIC DNA]</scope>
    <source>
        <strain evidence="3">ATCC VR-367 / Miyayama</strain>
    </source>
</reference>
<evidence type="ECO:0000313" key="2">
    <source>
        <dbReference type="EMBL" id="ABD46205.1"/>
    </source>
</evidence>
<accession>Q2GCY4</accession>
<dbReference type="HOGENOM" id="CLU_613693_0_0_5"/>